<name>A0ABW0TD89_9HYPH</name>
<protein>
    <submittedName>
        <fullName evidence="4">PRC-barrel domain-containing protein</fullName>
    </submittedName>
</protein>
<comment type="caution">
    <text evidence="4">The sequence shown here is derived from an EMBL/GenBank/DDBJ whole genome shotgun (WGS) entry which is preliminary data.</text>
</comment>
<evidence type="ECO:0000256" key="2">
    <source>
        <dbReference type="SAM" id="SignalP"/>
    </source>
</evidence>
<dbReference type="RefSeq" id="WP_223021854.1">
    <property type="nucleotide sequence ID" value="NZ_CP078143.1"/>
</dbReference>
<dbReference type="Proteomes" id="UP001596107">
    <property type="component" value="Unassembled WGS sequence"/>
</dbReference>
<dbReference type="Pfam" id="PF05239">
    <property type="entry name" value="PRC"/>
    <property type="match status" value="2"/>
</dbReference>
<feature type="compositionally biased region" description="Basic and acidic residues" evidence="1">
    <location>
        <begin position="331"/>
        <end position="343"/>
    </location>
</feature>
<evidence type="ECO:0000256" key="1">
    <source>
        <dbReference type="SAM" id="MobiDB-lite"/>
    </source>
</evidence>
<feature type="compositionally biased region" description="Basic and acidic residues" evidence="1">
    <location>
        <begin position="149"/>
        <end position="161"/>
    </location>
</feature>
<feature type="signal peptide" evidence="2">
    <location>
        <begin position="1"/>
        <end position="21"/>
    </location>
</feature>
<evidence type="ECO:0000313" key="5">
    <source>
        <dbReference type="Proteomes" id="UP001596107"/>
    </source>
</evidence>
<keyword evidence="2" id="KW-0732">Signal</keyword>
<feature type="domain" description="PRC-barrel" evidence="3">
    <location>
        <begin position="240"/>
        <end position="307"/>
    </location>
</feature>
<feature type="chain" id="PRO_5046871800" evidence="2">
    <location>
        <begin position="22"/>
        <end position="343"/>
    </location>
</feature>
<reference evidence="5" key="1">
    <citation type="journal article" date="2019" name="Int. J. Syst. Evol. Microbiol.">
        <title>The Global Catalogue of Microorganisms (GCM) 10K type strain sequencing project: providing services to taxonomists for standard genome sequencing and annotation.</title>
        <authorList>
            <consortium name="The Broad Institute Genomics Platform"/>
            <consortium name="The Broad Institute Genome Sequencing Center for Infectious Disease"/>
            <person name="Wu L."/>
            <person name="Ma J."/>
        </authorList>
    </citation>
    <scope>NUCLEOTIDE SEQUENCE [LARGE SCALE GENOMIC DNA]</scope>
    <source>
        <strain evidence="5">JCM 3366</strain>
    </source>
</reference>
<gene>
    <name evidence="4" type="ORF">ACFPOD_15045</name>
</gene>
<dbReference type="Gene3D" id="2.30.30.240">
    <property type="entry name" value="PRC-barrel domain"/>
    <property type="match status" value="2"/>
</dbReference>
<evidence type="ECO:0000259" key="3">
    <source>
        <dbReference type="Pfam" id="PF05239"/>
    </source>
</evidence>
<feature type="compositionally biased region" description="Low complexity" evidence="1">
    <location>
        <begin position="211"/>
        <end position="224"/>
    </location>
</feature>
<dbReference type="PANTHER" id="PTHR36505">
    <property type="entry name" value="BLR1072 PROTEIN"/>
    <property type="match status" value="1"/>
</dbReference>
<evidence type="ECO:0000313" key="4">
    <source>
        <dbReference type="EMBL" id="MFC5586430.1"/>
    </source>
</evidence>
<feature type="domain" description="PRC-barrel" evidence="3">
    <location>
        <begin position="50"/>
        <end position="129"/>
    </location>
</feature>
<dbReference type="EMBL" id="JBHSNB010000003">
    <property type="protein sequence ID" value="MFC5586430.1"/>
    <property type="molecule type" value="Genomic_DNA"/>
</dbReference>
<dbReference type="InterPro" id="IPR011033">
    <property type="entry name" value="PRC_barrel-like_sf"/>
</dbReference>
<dbReference type="SUPFAM" id="SSF50346">
    <property type="entry name" value="PRC-barrel domain"/>
    <property type="match status" value="2"/>
</dbReference>
<keyword evidence="5" id="KW-1185">Reference proteome</keyword>
<dbReference type="InterPro" id="IPR027275">
    <property type="entry name" value="PRC-brl_dom"/>
</dbReference>
<organism evidence="4 5">
    <name type="scientific">Nitratireductor kimnyeongensis</name>
    <dbReference type="NCBI Taxonomy" id="430679"/>
    <lineage>
        <taxon>Bacteria</taxon>
        <taxon>Pseudomonadati</taxon>
        <taxon>Pseudomonadota</taxon>
        <taxon>Alphaproteobacteria</taxon>
        <taxon>Hyphomicrobiales</taxon>
        <taxon>Phyllobacteriaceae</taxon>
        <taxon>Nitratireductor</taxon>
    </lineage>
</organism>
<proteinExistence type="predicted"/>
<feature type="region of interest" description="Disordered" evidence="1">
    <location>
        <begin position="321"/>
        <end position="343"/>
    </location>
</feature>
<dbReference type="PANTHER" id="PTHR36505:SF1">
    <property type="entry name" value="BLR1072 PROTEIN"/>
    <property type="match status" value="1"/>
</dbReference>
<feature type="region of interest" description="Disordered" evidence="1">
    <location>
        <begin position="147"/>
        <end position="240"/>
    </location>
</feature>
<accession>A0ABW0TD89</accession>
<sequence length="343" mass="36229">MFRNLLATTAIATLVATGAVAQTSTTTGTGAPAAAPTEQPTEMVVRADGHLATDLIGKTVYNGTGEEAENIGEVNDLVLDEQGDVSAIVVGVGGFLGIGQKEVALEYDLVEWAERDGERWLVVETTADALEAQEEFDRSAYRPMPADADVSHAEPASKDDLANAPAETDENAEESAMAPATDATSGDEAVKTDGMAAAPAPEADDASKPVDQAADTQDQATDETMTSAIDRSSLNEMPANEIRTEELTGTTVYGANEENIGEIGDVIISQDGKVDAIIVDVGGFLGIGEKEVAIGMDNLAFMSDGNGSLYLYTEFTEEELEQQPAYDEASYGERRDEMRMQVQ</sequence>
<feature type="compositionally biased region" description="Polar residues" evidence="1">
    <location>
        <begin position="225"/>
        <end position="235"/>
    </location>
</feature>